<organism evidence="1 2">
    <name type="scientific">Fibrella forsythiae</name>
    <dbReference type="NCBI Taxonomy" id="2817061"/>
    <lineage>
        <taxon>Bacteria</taxon>
        <taxon>Pseudomonadati</taxon>
        <taxon>Bacteroidota</taxon>
        <taxon>Cytophagia</taxon>
        <taxon>Cytophagales</taxon>
        <taxon>Spirosomataceae</taxon>
        <taxon>Fibrella</taxon>
    </lineage>
</organism>
<dbReference type="EMBL" id="JAFMYW010000002">
    <property type="protein sequence ID" value="MBO0948830.1"/>
    <property type="molecule type" value="Genomic_DNA"/>
</dbReference>
<protein>
    <submittedName>
        <fullName evidence="1">Uncharacterized protein</fullName>
    </submittedName>
</protein>
<comment type="caution">
    <text evidence="1">The sequence shown here is derived from an EMBL/GenBank/DDBJ whole genome shotgun (WGS) entry which is preliminary data.</text>
</comment>
<dbReference type="Proteomes" id="UP000664628">
    <property type="component" value="Unassembled WGS sequence"/>
</dbReference>
<proteinExistence type="predicted"/>
<sequence length="296" mass="33586">MHFATVSQNRRVVVAALYVMFFLLAGCKDPLETTLPNAGNNTTQQKSYLTFKNFDEFYQTIDKLNKQSDVQQKAWDESQGFISLRQLFNRVVEEEASAYEQEDKLSLINPKNHPSHLQSKTAVTLGEMIIYDQENGGVVLNLANPMMAAVLNKQGVVCVDNTFYQFSYDAVKSTPKKSDANSEQCIRAMANTQVSDKAEQIAVNAIRHKLKAIDTPQARTGYAHPFSCESASGNPYEWKMIAYIDESVSEWTEWRADYNYNTYNSYGYTPYTAVPHVDAVAQICVRTLKRGFWGDW</sequence>
<name>A0ABS3JFS8_9BACT</name>
<keyword evidence="2" id="KW-1185">Reference proteome</keyword>
<evidence type="ECO:0000313" key="2">
    <source>
        <dbReference type="Proteomes" id="UP000664628"/>
    </source>
</evidence>
<evidence type="ECO:0000313" key="1">
    <source>
        <dbReference type="EMBL" id="MBO0948830.1"/>
    </source>
</evidence>
<dbReference type="RefSeq" id="WP_207328777.1">
    <property type="nucleotide sequence ID" value="NZ_JAFMYW010000002.1"/>
</dbReference>
<accession>A0ABS3JFS8</accession>
<reference evidence="1 2" key="1">
    <citation type="submission" date="2021-03" db="EMBL/GenBank/DDBJ databases">
        <title>Fibrella sp. HMF5405 genome sequencing and assembly.</title>
        <authorList>
            <person name="Kang H."/>
            <person name="Kim H."/>
            <person name="Bae S."/>
            <person name="Joh K."/>
        </authorList>
    </citation>
    <scope>NUCLEOTIDE SEQUENCE [LARGE SCALE GENOMIC DNA]</scope>
    <source>
        <strain evidence="1 2">HMF5405</strain>
    </source>
</reference>
<gene>
    <name evidence="1" type="ORF">J2I46_09575</name>
</gene>